<feature type="domain" description="MIF4G" evidence="1">
    <location>
        <begin position="5"/>
        <end position="89"/>
    </location>
</feature>
<evidence type="ECO:0000313" key="3">
    <source>
        <dbReference type="Proteomes" id="UP001281761"/>
    </source>
</evidence>
<proteinExistence type="predicted"/>
<dbReference type="InterPro" id="IPR003890">
    <property type="entry name" value="MIF4G-like_typ-3"/>
</dbReference>
<dbReference type="Gene3D" id="1.25.40.180">
    <property type="match status" value="1"/>
</dbReference>
<dbReference type="SUPFAM" id="SSF48371">
    <property type="entry name" value="ARM repeat"/>
    <property type="match status" value="1"/>
</dbReference>
<protein>
    <recommendedName>
        <fullName evidence="1">MIF4G domain-containing protein</fullName>
    </recommendedName>
</protein>
<dbReference type="PANTHER" id="PTHR23253:SF78">
    <property type="entry name" value="EUKARYOTIC TRANSLATION INITIATION FACTOR 4G1, ISOFORM B-RELATED"/>
    <property type="match status" value="1"/>
</dbReference>
<dbReference type="PANTHER" id="PTHR23253">
    <property type="entry name" value="EUKARYOTIC TRANSLATION INITIATION FACTOR 4 GAMMA"/>
    <property type="match status" value="1"/>
</dbReference>
<evidence type="ECO:0000259" key="1">
    <source>
        <dbReference type="Pfam" id="PF02854"/>
    </source>
</evidence>
<evidence type="ECO:0000313" key="2">
    <source>
        <dbReference type="EMBL" id="KAK2943714.1"/>
    </source>
</evidence>
<dbReference type="InterPro" id="IPR016024">
    <property type="entry name" value="ARM-type_fold"/>
</dbReference>
<gene>
    <name evidence="2" type="ORF">BLNAU_21365</name>
</gene>
<dbReference type="Proteomes" id="UP001281761">
    <property type="component" value="Unassembled WGS sequence"/>
</dbReference>
<reference evidence="2 3" key="1">
    <citation type="journal article" date="2022" name="bioRxiv">
        <title>Genomics of Preaxostyla Flagellates Illuminates Evolutionary Transitions and the Path Towards Mitochondrial Loss.</title>
        <authorList>
            <person name="Novak L.V.F."/>
            <person name="Treitli S.C."/>
            <person name="Pyrih J."/>
            <person name="Halakuc P."/>
            <person name="Pipaliya S.V."/>
            <person name="Vacek V."/>
            <person name="Brzon O."/>
            <person name="Soukal P."/>
            <person name="Eme L."/>
            <person name="Dacks J.B."/>
            <person name="Karnkowska A."/>
            <person name="Elias M."/>
            <person name="Hampl V."/>
        </authorList>
    </citation>
    <scope>NUCLEOTIDE SEQUENCE [LARGE SCALE GENOMIC DNA]</scope>
    <source>
        <strain evidence="2">NAU3</strain>
        <tissue evidence="2">Gut</tissue>
    </source>
</reference>
<sequence length="132" mass="14989">MTVKEINDWEEIHRLDILGNVEFIGILVNLTILTPNVAVQCIKTLLLDSTPEAPIDSNLEALAHFLTTIGFKMQNEAFDMFASLLTFLQPFIDGGKLTSKTKDALIDVMETAEKRDFKRFENANIQTRWDCL</sequence>
<organism evidence="2 3">
    <name type="scientific">Blattamonas nauphoetae</name>
    <dbReference type="NCBI Taxonomy" id="2049346"/>
    <lineage>
        <taxon>Eukaryota</taxon>
        <taxon>Metamonada</taxon>
        <taxon>Preaxostyla</taxon>
        <taxon>Oxymonadida</taxon>
        <taxon>Blattamonas</taxon>
    </lineage>
</organism>
<keyword evidence="3" id="KW-1185">Reference proteome</keyword>
<accession>A0ABQ9WW38</accession>
<name>A0ABQ9WW38_9EUKA</name>
<dbReference type="Pfam" id="PF02854">
    <property type="entry name" value="MIF4G"/>
    <property type="match status" value="1"/>
</dbReference>
<dbReference type="EMBL" id="JARBJD010000332">
    <property type="protein sequence ID" value="KAK2943714.1"/>
    <property type="molecule type" value="Genomic_DNA"/>
</dbReference>
<comment type="caution">
    <text evidence="2">The sequence shown here is derived from an EMBL/GenBank/DDBJ whole genome shotgun (WGS) entry which is preliminary data.</text>
</comment>